<dbReference type="AlphaFoldDB" id="A0A0D7B0G7"/>
<dbReference type="GO" id="GO:0004252">
    <property type="term" value="F:serine-type endopeptidase activity"/>
    <property type="evidence" value="ECO:0007669"/>
    <property type="project" value="InterPro"/>
</dbReference>
<proteinExistence type="inferred from homology"/>
<feature type="active site" evidence="7">
    <location>
        <position position="34"/>
    </location>
</feature>
<organism evidence="10 11">
    <name type="scientific">Cylindrobasidium torrendii FP15055 ss-10</name>
    <dbReference type="NCBI Taxonomy" id="1314674"/>
    <lineage>
        <taxon>Eukaryota</taxon>
        <taxon>Fungi</taxon>
        <taxon>Dikarya</taxon>
        <taxon>Basidiomycota</taxon>
        <taxon>Agaricomycotina</taxon>
        <taxon>Agaricomycetes</taxon>
        <taxon>Agaricomycetidae</taxon>
        <taxon>Agaricales</taxon>
        <taxon>Marasmiineae</taxon>
        <taxon>Physalacriaceae</taxon>
        <taxon>Cylindrobasidium</taxon>
    </lineage>
</organism>
<gene>
    <name evidence="10" type="ORF">CYLTODRAFT_457925</name>
</gene>
<dbReference type="EMBL" id="KN880682">
    <property type="protein sequence ID" value="KIY63639.1"/>
    <property type="molecule type" value="Genomic_DNA"/>
</dbReference>
<keyword evidence="2" id="KW-0999">Mitochondrion inner membrane</keyword>
<reference evidence="10 11" key="1">
    <citation type="journal article" date="2015" name="Fungal Genet. Biol.">
        <title>Evolution of novel wood decay mechanisms in Agaricales revealed by the genome sequences of Fistulina hepatica and Cylindrobasidium torrendii.</title>
        <authorList>
            <person name="Floudas D."/>
            <person name="Held B.W."/>
            <person name="Riley R."/>
            <person name="Nagy L.G."/>
            <person name="Koehler G."/>
            <person name="Ransdell A.S."/>
            <person name="Younus H."/>
            <person name="Chow J."/>
            <person name="Chiniquy J."/>
            <person name="Lipzen A."/>
            <person name="Tritt A."/>
            <person name="Sun H."/>
            <person name="Haridas S."/>
            <person name="LaButti K."/>
            <person name="Ohm R.A."/>
            <person name="Kues U."/>
            <person name="Blanchette R.A."/>
            <person name="Grigoriev I.V."/>
            <person name="Minto R.E."/>
            <person name="Hibbett D.S."/>
        </authorList>
    </citation>
    <scope>NUCLEOTIDE SEQUENCE [LARGE SCALE GENOMIC DNA]</scope>
    <source>
        <strain evidence="10 11">FP15055 ss-10</strain>
    </source>
</reference>
<evidence type="ECO:0000256" key="7">
    <source>
        <dbReference type="PIRSR" id="PIRSR600223-1"/>
    </source>
</evidence>
<dbReference type="STRING" id="1314674.A0A0D7B0G7"/>
<feature type="signal peptide" evidence="8">
    <location>
        <begin position="1"/>
        <end position="16"/>
    </location>
</feature>
<accession>A0A0D7B0G7</accession>
<evidence type="ECO:0000313" key="10">
    <source>
        <dbReference type="EMBL" id="KIY63639.1"/>
    </source>
</evidence>
<keyword evidence="3" id="KW-0378">Hydrolase</keyword>
<feature type="domain" description="Peptidase S26" evidence="9">
    <location>
        <begin position="102"/>
        <end position="139"/>
    </location>
</feature>
<dbReference type="GO" id="GO:0006465">
    <property type="term" value="P:signal peptide processing"/>
    <property type="evidence" value="ECO:0007669"/>
    <property type="project" value="InterPro"/>
</dbReference>
<dbReference type="GO" id="GO:0042720">
    <property type="term" value="C:mitochondrial inner membrane peptidase complex"/>
    <property type="evidence" value="ECO:0007669"/>
    <property type="project" value="TreeGrafter"/>
</dbReference>
<evidence type="ECO:0000256" key="2">
    <source>
        <dbReference type="ARBA" id="ARBA00022792"/>
    </source>
</evidence>
<keyword evidence="8" id="KW-0732">Signal</keyword>
<evidence type="ECO:0000256" key="6">
    <source>
        <dbReference type="ARBA" id="ARBA00038445"/>
    </source>
</evidence>
<feature type="active site" evidence="7">
    <location>
        <position position="80"/>
    </location>
</feature>
<evidence type="ECO:0000256" key="1">
    <source>
        <dbReference type="ARBA" id="ARBA00004273"/>
    </source>
</evidence>
<dbReference type="InterPro" id="IPR036286">
    <property type="entry name" value="LexA/Signal_pep-like_sf"/>
</dbReference>
<keyword evidence="4" id="KW-0496">Mitochondrion</keyword>
<feature type="domain" description="Peptidase S26" evidence="9">
    <location>
        <begin position="14"/>
        <end position="93"/>
    </location>
</feature>
<dbReference type="Pfam" id="PF10502">
    <property type="entry name" value="Peptidase_S26"/>
    <property type="match status" value="2"/>
</dbReference>
<comment type="similarity">
    <text evidence="6">Belongs to the peptidase S26 family. IMP1 subfamily.</text>
</comment>
<sequence>MRAGKVSFAVVNVACALHLTFDYVGTISATIGPSMLPTIADHGDFVLEDRISVLLNPTTFVRGELITFKSPQDPTKIVCKRIIGLPGDTVCVDPSGRQAPSDGYVLIPRGHLWVTGDNLPYSRDSRTYGPVSMGLVRSRLFARVRLIDS</sequence>
<dbReference type="CDD" id="cd06530">
    <property type="entry name" value="S26_SPase_I"/>
    <property type="match status" value="1"/>
</dbReference>
<name>A0A0D7B0G7_9AGAR</name>
<evidence type="ECO:0000313" key="11">
    <source>
        <dbReference type="Proteomes" id="UP000054007"/>
    </source>
</evidence>
<comment type="subcellular location">
    <subcellularLocation>
        <location evidence="1">Mitochondrion inner membrane</location>
    </subcellularLocation>
</comment>
<dbReference type="InterPro" id="IPR019533">
    <property type="entry name" value="Peptidase_S26"/>
</dbReference>
<evidence type="ECO:0000256" key="4">
    <source>
        <dbReference type="ARBA" id="ARBA00023128"/>
    </source>
</evidence>
<dbReference type="InterPro" id="IPR019757">
    <property type="entry name" value="Pept_S26A_signal_pept_1_Lys-AS"/>
</dbReference>
<dbReference type="PRINTS" id="PR00727">
    <property type="entry name" value="LEADERPTASE"/>
</dbReference>
<feature type="chain" id="PRO_5002316817" evidence="8">
    <location>
        <begin position="17"/>
        <end position="149"/>
    </location>
</feature>
<evidence type="ECO:0000259" key="9">
    <source>
        <dbReference type="Pfam" id="PF10502"/>
    </source>
</evidence>
<protein>
    <submittedName>
        <fullName evidence="10">LexA/Signal peptidase</fullName>
    </submittedName>
</protein>
<keyword evidence="11" id="KW-1185">Reference proteome</keyword>
<dbReference type="InterPro" id="IPR052064">
    <property type="entry name" value="Mito_IMP1_subunit"/>
</dbReference>
<evidence type="ECO:0000256" key="8">
    <source>
        <dbReference type="SAM" id="SignalP"/>
    </source>
</evidence>
<dbReference type="PROSITE" id="PS00760">
    <property type="entry name" value="SPASE_I_2"/>
    <property type="match status" value="1"/>
</dbReference>
<dbReference type="SUPFAM" id="SSF51306">
    <property type="entry name" value="LexA/Signal peptidase"/>
    <property type="match status" value="1"/>
</dbReference>
<dbReference type="PANTHER" id="PTHR12383:SF16">
    <property type="entry name" value="MITOCHONDRIAL INNER MEMBRANE PROTEASE SUBUNIT 1"/>
    <property type="match status" value="1"/>
</dbReference>
<evidence type="ECO:0000256" key="5">
    <source>
        <dbReference type="ARBA" id="ARBA00023136"/>
    </source>
</evidence>
<keyword evidence="5" id="KW-0472">Membrane</keyword>
<dbReference type="PANTHER" id="PTHR12383">
    <property type="entry name" value="PROTEASE FAMILY S26 MITOCHONDRIAL INNER MEMBRANE PROTEASE-RELATED"/>
    <property type="match status" value="1"/>
</dbReference>
<dbReference type="InterPro" id="IPR000223">
    <property type="entry name" value="Pept_S26A_signal_pept_1"/>
</dbReference>
<dbReference type="GO" id="GO:0006627">
    <property type="term" value="P:protein processing involved in protein targeting to mitochondrion"/>
    <property type="evidence" value="ECO:0007669"/>
    <property type="project" value="TreeGrafter"/>
</dbReference>
<evidence type="ECO:0000256" key="3">
    <source>
        <dbReference type="ARBA" id="ARBA00022801"/>
    </source>
</evidence>
<dbReference type="Gene3D" id="2.10.109.10">
    <property type="entry name" value="Umud Fragment, subunit A"/>
    <property type="match status" value="1"/>
</dbReference>
<dbReference type="OrthoDB" id="308440at2759"/>
<dbReference type="Proteomes" id="UP000054007">
    <property type="component" value="Unassembled WGS sequence"/>
</dbReference>